<evidence type="ECO:0000313" key="1">
    <source>
        <dbReference type="EMBL" id="RIB20099.1"/>
    </source>
</evidence>
<accession>A0A397VGH8</accession>
<sequence>MSMELIWPYVKSHPIPSVEGYLSWVKEQENSLYQIKFEQIFIYLQASINYRKGIRENNLLLKRAAKRAFSPIWSARRHPIYRQIEIANEIQLLQLDPVVREIIEKNCVVSRSGLFNQHQGLDAILEEINKALKTLIPPVLQMRYWQIAARNCKKFLQPRNNFFNLIGYNDLQTTSPRNWPEAITECQRFRARLRKDNFINPAMGLKTIYKSLREKYKLTPLFKPIPITKQEAMMQTSEATMTNGKIDRKIEGLLEHADENIKKNYRRIKSKKCNELLIILKEVRSLNNSSNNIESLENAESEVEYTN</sequence>
<dbReference type="OrthoDB" id="2417160at2759"/>
<protein>
    <submittedName>
        <fullName evidence="1">Uncharacterized protein</fullName>
    </submittedName>
</protein>
<keyword evidence="2" id="KW-1185">Reference proteome</keyword>
<gene>
    <name evidence="1" type="ORF">C2G38_2180125</name>
</gene>
<organism evidence="1 2">
    <name type="scientific">Gigaspora rosea</name>
    <dbReference type="NCBI Taxonomy" id="44941"/>
    <lineage>
        <taxon>Eukaryota</taxon>
        <taxon>Fungi</taxon>
        <taxon>Fungi incertae sedis</taxon>
        <taxon>Mucoromycota</taxon>
        <taxon>Glomeromycotina</taxon>
        <taxon>Glomeromycetes</taxon>
        <taxon>Diversisporales</taxon>
        <taxon>Gigasporaceae</taxon>
        <taxon>Gigaspora</taxon>
    </lineage>
</organism>
<dbReference type="AlphaFoldDB" id="A0A397VGH8"/>
<evidence type="ECO:0000313" key="2">
    <source>
        <dbReference type="Proteomes" id="UP000266673"/>
    </source>
</evidence>
<comment type="caution">
    <text evidence="1">The sequence shown here is derived from an EMBL/GenBank/DDBJ whole genome shotgun (WGS) entry which is preliminary data.</text>
</comment>
<reference evidence="1 2" key="1">
    <citation type="submission" date="2018-06" db="EMBL/GenBank/DDBJ databases">
        <title>Comparative genomics reveals the genomic features of Rhizophagus irregularis, R. cerebriforme, R. diaphanum and Gigaspora rosea, and their symbiotic lifestyle signature.</title>
        <authorList>
            <person name="Morin E."/>
            <person name="San Clemente H."/>
            <person name="Chen E.C.H."/>
            <person name="De La Providencia I."/>
            <person name="Hainaut M."/>
            <person name="Kuo A."/>
            <person name="Kohler A."/>
            <person name="Murat C."/>
            <person name="Tang N."/>
            <person name="Roy S."/>
            <person name="Loubradou J."/>
            <person name="Henrissat B."/>
            <person name="Grigoriev I.V."/>
            <person name="Corradi N."/>
            <person name="Roux C."/>
            <person name="Martin F.M."/>
        </authorList>
    </citation>
    <scope>NUCLEOTIDE SEQUENCE [LARGE SCALE GENOMIC DNA]</scope>
    <source>
        <strain evidence="1 2">DAOM 194757</strain>
    </source>
</reference>
<proteinExistence type="predicted"/>
<dbReference type="EMBL" id="QKWP01000436">
    <property type="protein sequence ID" value="RIB20099.1"/>
    <property type="molecule type" value="Genomic_DNA"/>
</dbReference>
<dbReference type="Proteomes" id="UP000266673">
    <property type="component" value="Unassembled WGS sequence"/>
</dbReference>
<name>A0A397VGH8_9GLOM</name>